<protein>
    <recommendedName>
        <fullName evidence="2">NADP-dependent oxidoreductase domain-containing protein</fullName>
    </recommendedName>
</protein>
<feature type="domain" description="NADP-dependent oxidoreductase" evidence="2">
    <location>
        <begin position="21"/>
        <end position="317"/>
    </location>
</feature>
<evidence type="ECO:0000256" key="1">
    <source>
        <dbReference type="ARBA" id="ARBA00023002"/>
    </source>
</evidence>
<dbReference type="Proteomes" id="UP001527925">
    <property type="component" value="Unassembled WGS sequence"/>
</dbReference>
<evidence type="ECO:0000313" key="4">
    <source>
        <dbReference type="Proteomes" id="UP001527925"/>
    </source>
</evidence>
<name>A0ABR4NB72_9FUNG</name>
<proteinExistence type="predicted"/>
<evidence type="ECO:0000259" key="2">
    <source>
        <dbReference type="Pfam" id="PF00248"/>
    </source>
</evidence>
<dbReference type="InterPro" id="IPR050791">
    <property type="entry name" value="Aldo-Keto_reductase"/>
</dbReference>
<dbReference type="PANTHER" id="PTHR43625">
    <property type="entry name" value="AFLATOXIN B1 ALDEHYDE REDUCTASE"/>
    <property type="match status" value="1"/>
</dbReference>
<dbReference type="Pfam" id="PF00248">
    <property type="entry name" value="Aldo_ket_red"/>
    <property type="match status" value="1"/>
</dbReference>
<dbReference type="EMBL" id="JADGIZ020000014">
    <property type="protein sequence ID" value="KAL2916783.1"/>
    <property type="molecule type" value="Genomic_DNA"/>
</dbReference>
<dbReference type="InterPro" id="IPR023210">
    <property type="entry name" value="NADP_OxRdtase_dom"/>
</dbReference>
<accession>A0ABR4NB72</accession>
<dbReference type="InterPro" id="IPR036812">
    <property type="entry name" value="NAD(P)_OxRdtase_dom_sf"/>
</dbReference>
<dbReference type="CDD" id="cd19076">
    <property type="entry name" value="AKR_AKR13A_13D"/>
    <property type="match status" value="1"/>
</dbReference>
<sequence length="337" mass="37332">MTNSTVPQRRLGRNGPLVSALGFGAMGMSEFYGAIDEKSEEESVALLHKIIDTGCTFWDTADMYGTGRNEQLLSRVLKTRRNEVFLCTKFGIVRDGTSGGRSVCGTPEYVRKACEASLARLGVDTIDLYYQHRVDPLVPIEDTVAAMAELVKEGKVRYLGLSEASAETIRRAHAVHPIAAYQVEYGPWCLDIENDGRLATCRELGIAIIAYSPLGRGFLTGAIKSPADFGEGDFRKYLPRFQPGAFEKNLELVHEFERIAAAKGVTVSQLCLAWVMAQGDDIIPIPGTKREKYFFDNWGSLNVKLTDAELREIRELIAKLPVEGTRYPENGMKLVNL</sequence>
<gene>
    <name evidence="3" type="ORF">HK105_203562</name>
</gene>
<organism evidence="3 4">
    <name type="scientific">Polyrhizophydium stewartii</name>
    <dbReference type="NCBI Taxonomy" id="2732419"/>
    <lineage>
        <taxon>Eukaryota</taxon>
        <taxon>Fungi</taxon>
        <taxon>Fungi incertae sedis</taxon>
        <taxon>Chytridiomycota</taxon>
        <taxon>Chytridiomycota incertae sedis</taxon>
        <taxon>Chytridiomycetes</taxon>
        <taxon>Rhizophydiales</taxon>
        <taxon>Rhizophydiales incertae sedis</taxon>
        <taxon>Polyrhizophydium</taxon>
    </lineage>
</organism>
<keyword evidence="1" id="KW-0560">Oxidoreductase</keyword>
<dbReference type="Gene3D" id="3.20.20.100">
    <property type="entry name" value="NADP-dependent oxidoreductase domain"/>
    <property type="match status" value="1"/>
</dbReference>
<dbReference type="PANTHER" id="PTHR43625:SF40">
    <property type="entry name" value="ALDO-KETO REDUCTASE YAKC [NADP(+)]"/>
    <property type="match status" value="1"/>
</dbReference>
<comment type="caution">
    <text evidence="3">The sequence shown here is derived from an EMBL/GenBank/DDBJ whole genome shotgun (WGS) entry which is preliminary data.</text>
</comment>
<reference evidence="3 4" key="1">
    <citation type="submission" date="2023-09" db="EMBL/GenBank/DDBJ databases">
        <title>Pangenome analysis of Batrachochytrium dendrobatidis and related Chytrids.</title>
        <authorList>
            <person name="Yacoub M.N."/>
            <person name="Stajich J.E."/>
            <person name="James T.Y."/>
        </authorList>
    </citation>
    <scope>NUCLEOTIDE SEQUENCE [LARGE SCALE GENOMIC DNA]</scope>
    <source>
        <strain evidence="3 4">JEL0888</strain>
    </source>
</reference>
<dbReference type="SUPFAM" id="SSF51430">
    <property type="entry name" value="NAD(P)-linked oxidoreductase"/>
    <property type="match status" value="1"/>
</dbReference>
<evidence type="ECO:0000313" key="3">
    <source>
        <dbReference type="EMBL" id="KAL2916783.1"/>
    </source>
</evidence>
<keyword evidence="4" id="KW-1185">Reference proteome</keyword>